<evidence type="ECO:0000313" key="1">
    <source>
        <dbReference type="EMBL" id="NMN97816.1"/>
    </source>
</evidence>
<evidence type="ECO:0000313" key="2">
    <source>
        <dbReference type="Proteomes" id="UP000535543"/>
    </source>
</evidence>
<dbReference type="EMBL" id="VCQU01000008">
    <property type="protein sequence ID" value="NMN97816.1"/>
    <property type="molecule type" value="Genomic_DNA"/>
</dbReference>
<protein>
    <submittedName>
        <fullName evidence="1">Uncharacterized protein</fullName>
    </submittedName>
</protein>
<proteinExistence type="predicted"/>
<name>A0A848KJ18_9NOCA</name>
<dbReference type="PROSITE" id="PS51257">
    <property type="entry name" value="PROKAR_LIPOPROTEIN"/>
    <property type="match status" value="1"/>
</dbReference>
<dbReference type="RefSeq" id="WP_169591019.1">
    <property type="nucleotide sequence ID" value="NZ_VCQU01000008.1"/>
</dbReference>
<accession>A0A848KJ18</accession>
<sequence length="224" mass="24431">MKSAGLRNATSGILLLCLLIASLVACHRSDSPPGFDSGCLFREGDSALFYGVVVDRAADGQLQRFPSLEPYFGADGKLVPFADAIWIDNPLRDPRTGRDKVGAASLNYLRYNDFPTAAFGNAYYDIRNRTEQAKLDDAEVYFALAQSLELDKRLPQSDSATPYLTDSGTLKRYQDALGVNNPEGDPLIGSTNISRVFGNLFNSNGIPADALVDAYVQRYRECAA</sequence>
<dbReference type="AlphaFoldDB" id="A0A848KJ18"/>
<organism evidence="1 2">
    <name type="scientific">Antrihabitans stalactiti</name>
    <dbReference type="NCBI Taxonomy" id="2584121"/>
    <lineage>
        <taxon>Bacteria</taxon>
        <taxon>Bacillati</taxon>
        <taxon>Actinomycetota</taxon>
        <taxon>Actinomycetes</taxon>
        <taxon>Mycobacteriales</taxon>
        <taxon>Nocardiaceae</taxon>
        <taxon>Antrihabitans</taxon>
    </lineage>
</organism>
<gene>
    <name evidence="1" type="ORF">FGL95_22515</name>
</gene>
<reference evidence="1 2" key="1">
    <citation type="submission" date="2019-05" db="EMBL/GenBank/DDBJ databases">
        <authorList>
            <person name="Lee S.D."/>
        </authorList>
    </citation>
    <scope>NUCLEOTIDE SEQUENCE [LARGE SCALE GENOMIC DNA]</scope>
    <source>
        <strain evidence="1 2">YC2-7</strain>
    </source>
</reference>
<dbReference type="Proteomes" id="UP000535543">
    <property type="component" value="Unassembled WGS sequence"/>
</dbReference>
<comment type="caution">
    <text evidence="1">The sequence shown here is derived from an EMBL/GenBank/DDBJ whole genome shotgun (WGS) entry which is preliminary data.</text>
</comment>
<reference evidence="1 2" key="2">
    <citation type="submission" date="2020-06" db="EMBL/GenBank/DDBJ databases">
        <title>Antribacter stalactiti gen. nov., sp. nov., a new member of the family Nacardiaceae isolated from a cave.</title>
        <authorList>
            <person name="Kim I.S."/>
        </authorList>
    </citation>
    <scope>NUCLEOTIDE SEQUENCE [LARGE SCALE GENOMIC DNA]</scope>
    <source>
        <strain evidence="1 2">YC2-7</strain>
    </source>
</reference>
<keyword evidence="2" id="KW-1185">Reference proteome</keyword>